<reference evidence="3" key="2">
    <citation type="submission" date="2020-09" db="EMBL/GenBank/DDBJ databases">
        <authorList>
            <person name="Sun Q."/>
            <person name="Zhou Y."/>
        </authorList>
    </citation>
    <scope>NUCLEOTIDE SEQUENCE</scope>
    <source>
        <strain evidence="3">CGMCC 1.12408</strain>
    </source>
</reference>
<proteinExistence type="inferred from homology"/>
<reference evidence="3" key="1">
    <citation type="journal article" date="2014" name="Int. J. Syst. Evol. Microbiol.">
        <title>Complete genome sequence of Corynebacterium casei LMG S-19264T (=DSM 44701T), isolated from a smear-ripened cheese.</title>
        <authorList>
            <consortium name="US DOE Joint Genome Institute (JGI-PGF)"/>
            <person name="Walter F."/>
            <person name="Albersmeier A."/>
            <person name="Kalinowski J."/>
            <person name="Ruckert C."/>
        </authorList>
    </citation>
    <scope>NUCLEOTIDE SEQUENCE</scope>
    <source>
        <strain evidence="3">CGMCC 1.12408</strain>
    </source>
</reference>
<organism evidence="3 4">
    <name type="scientific">Ornithinibacillus halotolerans</name>
    <dbReference type="NCBI Taxonomy" id="1274357"/>
    <lineage>
        <taxon>Bacteria</taxon>
        <taxon>Bacillati</taxon>
        <taxon>Bacillota</taxon>
        <taxon>Bacilli</taxon>
        <taxon>Bacillales</taxon>
        <taxon>Bacillaceae</taxon>
        <taxon>Ornithinibacillus</taxon>
    </lineage>
</organism>
<accession>A0A916RQA7</accession>
<evidence type="ECO:0000259" key="2">
    <source>
        <dbReference type="SMART" id="SM00854"/>
    </source>
</evidence>
<comment type="similarity">
    <text evidence="1">Belongs to the CapA family.</text>
</comment>
<dbReference type="PANTHER" id="PTHR33393:SF12">
    <property type="entry name" value="CAPSULE BIOSYNTHESIS PROTEIN CAPA"/>
    <property type="match status" value="1"/>
</dbReference>
<feature type="domain" description="Capsule synthesis protein CapA" evidence="2">
    <location>
        <begin position="8"/>
        <end position="258"/>
    </location>
</feature>
<dbReference type="PANTHER" id="PTHR33393">
    <property type="entry name" value="POLYGLUTAMINE SYNTHESIS ACCESSORY PROTEIN RV0574C-RELATED"/>
    <property type="match status" value="1"/>
</dbReference>
<dbReference type="Pfam" id="PF09587">
    <property type="entry name" value="PGA_cap"/>
    <property type="match status" value="1"/>
</dbReference>
<gene>
    <name evidence="3" type="ORF">GCM10008025_05760</name>
</gene>
<dbReference type="InterPro" id="IPR029052">
    <property type="entry name" value="Metallo-depent_PP-like"/>
</dbReference>
<dbReference type="CDD" id="cd07381">
    <property type="entry name" value="MPP_CapA"/>
    <property type="match status" value="1"/>
</dbReference>
<evidence type="ECO:0000313" key="3">
    <source>
        <dbReference type="EMBL" id="GGA64799.1"/>
    </source>
</evidence>
<dbReference type="Gene3D" id="3.60.21.10">
    <property type="match status" value="1"/>
</dbReference>
<dbReference type="RefSeq" id="WP_188383182.1">
    <property type="nucleotide sequence ID" value="NZ_BMEY01000002.1"/>
</dbReference>
<evidence type="ECO:0000256" key="1">
    <source>
        <dbReference type="ARBA" id="ARBA00005662"/>
    </source>
</evidence>
<dbReference type="InterPro" id="IPR019079">
    <property type="entry name" value="Capsule_synth_CapA"/>
</dbReference>
<protein>
    <recommendedName>
        <fullName evidence="2">Capsule synthesis protein CapA domain-containing protein</fullName>
    </recommendedName>
</protein>
<name>A0A916RQA7_9BACI</name>
<dbReference type="SMART" id="SM00854">
    <property type="entry name" value="PGA_cap"/>
    <property type="match status" value="1"/>
</dbReference>
<dbReference type="Proteomes" id="UP000613512">
    <property type="component" value="Unassembled WGS sequence"/>
</dbReference>
<dbReference type="SUPFAM" id="SSF56300">
    <property type="entry name" value="Metallo-dependent phosphatases"/>
    <property type="match status" value="1"/>
</dbReference>
<dbReference type="InterPro" id="IPR052169">
    <property type="entry name" value="CW_Biosynth-Accessory"/>
</dbReference>
<sequence>MSESRKITLAATGDILLHARLYKTARKKYGYDFNEKIENVRHLFQTSDLTIVNQESIIAGKELGLSSFPQFNSPEEIGYLLKDLDVDMVTIANNHVLDKGEEGLLKSISNLKKIGLPYVGAYESEEDQQTLRIIHKNGLRICFLSYTKGTGVGKVPTDKPYLVDKYHPTKLKPIKDKIKRIRNKDMADIIVVSLHFGKEYHLYPTSEQKEVSRDLSDAGADIIIGHHPHVLQPVEWILNSRGKRTFTAYSLGNFFTGQEGLYRQIGGFQTIDIEKKDPNSTMLDISNPKLKLTFVDSTNKKDFKMYLLEDYLKENEYIKTDMGIFKSSEVYDEITSRMRTWMPELDIT</sequence>
<dbReference type="AlphaFoldDB" id="A0A916RQA7"/>
<dbReference type="EMBL" id="BMEY01000002">
    <property type="protein sequence ID" value="GGA64799.1"/>
    <property type="molecule type" value="Genomic_DNA"/>
</dbReference>
<comment type="caution">
    <text evidence="3">The sequence shown here is derived from an EMBL/GenBank/DDBJ whole genome shotgun (WGS) entry which is preliminary data.</text>
</comment>
<keyword evidence="4" id="KW-1185">Reference proteome</keyword>
<evidence type="ECO:0000313" key="4">
    <source>
        <dbReference type="Proteomes" id="UP000613512"/>
    </source>
</evidence>